<keyword evidence="5" id="KW-1185">Reference proteome</keyword>
<evidence type="ECO:0000313" key="4">
    <source>
        <dbReference type="EMBL" id="TDD71723.1"/>
    </source>
</evidence>
<dbReference type="EC" id="3.1.1.29" evidence="4"/>
<feature type="domain" description="Prokaryotic-type class I peptide chain release factors" evidence="3">
    <location>
        <begin position="122"/>
        <end position="239"/>
    </location>
</feature>
<dbReference type="InterPro" id="IPR000352">
    <property type="entry name" value="Pep_chain_release_fac_I"/>
</dbReference>
<dbReference type="GO" id="GO:0004045">
    <property type="term" value="F:peptidyl-tRNA hydrolase activity"/>
    <property type="evidence" value="ECO:0007669"/>
    <property type="project" value="UniProtKB-EC"/>
</dbReference>
<dbReference type="GO" id="GO:0043022">
    <property type="term" value="F:ribosome binding"/>
    <property type="evidence" value="ECO:0007669"/>
    <property type="project" value="TreeGrafter"/>
</dbReference>
<evidence type="ECO:0000313" key="5">
    <source>
        <dbReference type="Proteomes" id="UP000295217"/>
    </source>
</evidence>
<dbReference type="SUPFAM" id="SSF75620">
    <property type="entry name" value="Release factor"/>
    <property type="match status" value="1"/>
</dbReference>
<dbReference type="OrthoDB" id="9815709at2"/>
<comment type="caution">
    <text evidence="4">The sequence shown here is derived from an EMBL/GenBank/DDBJ whole genome shotgun (WGS) entry which is preliminary data.</text>
</comment>
<dbReference type="Proteomes" id="UP000295217">
    <property type="component" value="Unassembled WGS sequence"/>
</dbReference>
<feature type="compositionally biased region" description="Polar residues" evidence="2">
    <location>
        <begin position="1"/>
        <end position="16"/>
    </location>
</feature>
<feature type="compositionally biased region" description="Basic residues" evidence="2">
    <location>
        <begin position="221"/>
        <end position="231"/>
    </location>
</feature>
<dbReference type="NCBIfam" id="NF006718">
    <property type="entry name" value="PRK09256.1"/>
    <property type="match status" value="1"/>
</dbReference>
<protein>
    <submittedName>
        <fullName evidence="4">Aminoacyl-tRNA hydrolase</fullName>
        <ecNumber evidence="4">3.1.1.29</ecNumber>
    </submittedName>
</protein>
<dbReference type="InterPro" id="IPR045853">
    <property type="entry name" value="Pep_chain_release_fac_I_sf"/>
</dbReference>
<feature type="compositionally biased region" description="Basic residues" evidence="2">
    <location>
        <begin position="73"/>
        <end position="83"/>
    </location>
</feature>
<reference evidence="4 5" key="1">
    <citation type="submission" date="2019-02" db="EMBL/GenBank/DDBJ databases">
        <title>Draft genome sequences of novel Actinobacteria.</title>
        <authorList>
            <person name="Sahin N."/>
            <person name="Ay H."/>
            <person name="Saygin H."/>
        </authorList>
    </citation>
    <scope>NUCLEOTIDE SEQUENCE [LARGE SCALE GENOMIC DNA]</scope>
    <source>
        <strain evidence="4 5">8K307</strain>
    </source>
</reference>
<dbReference type="GO" id="GO:0072344">
    <property type="term" value="P:rescue of stalled ribosome"/>
    <property type="evidence" value="ECO:0007669"/>
    <property type="project" value="TreeGrafter"/>
</dbReference>
<keyword evidence="4" id="KW-0378">Hydrolase</keyword>
<accession>A0A4R5AGI1</accession>
<evidence type="ECO:0000256" key="2">
    <source>
        <dbReference type="SAM" id="MobiDB-lite"/>
    </source>
</evidence>
<evidence type="ECO:0000259" key="3">
    <source>
        <dbReference type="Pfam" id="PF00472"/>
    </source>
</evidence>
<feature type="region of interest" description="Disordered" evidence="2">
    <location>
        <begin position="1"/>
        <end position="119"/>
    </location>
</feature>
<gene>
    <name evidence="4" type="ORF">E1262_05435</name>
</gene>
<sequence length="252" mass="27785">MTTSTGRRWSGWTDNATPTPPPEGRGRPCPWPAACGESTAQTRGCDRSRREKRWQPAAGPRASGREGVAAGRRATRQRARRGGSRPQGHAPAGEKGWQPAAGPRASGRDNGQVAPVRVRETLVIPDDELSWRFSRSSGPGGQGVNTTDSRVELSFDVLRSRALSAVGRARVAERLRHRLVDGVLTVVASEHRSQLRNREAAQERLAALLDDALRPPPPPRRPTKPSRAARARRVEQKRRAGERKRLRRRPDN</sequence>
<dbReference type="AlphaFoldDB" id="A0A4R5AGI1"/>
<dbReference type="PANTHER" id="PTHR47814:SF1">
    <property type="entry name" value="PEPTIDYL-TRNA HYDROLASE ARFB"/>
    <property type="match status" value="1"/>
</dbReference>
<dbReference type="EMBL" id="SMLB01000005">
    <property type="protein sequence ID" value="TDD71723.1"/>
    <property type="molecule type" value="Genomic_DNA"/>
</dbReference>
<evidence type="ECO:0000256" key="1">
    <source>
        <dbReference type="ARBA" id="ARBA00010835"/>
    </source>
</evidence>
<dbReference type="GO" id="GO:0003747">
    <property type="term" value="F:translation release factor activity"/>
    <property type="evidence" value="ECO:0007669"/>
    <property type="project" value="InterPro"/>
</dbReference>
<dbReference type="Gene3D" id="3.30.160.20">
    <property type="match status" value="1"/>
</dbReference>
<dbReference type="PANTHER" id="PTHR47814">
    <property type="entry name" value="PEPTIDYL-TRNA HYDROLASE ARFB"/>
    <property type="match status" value="1"/>
</dbReference>
<name>A0A4R5AGI1_9ACTN</name>
<proteinExistence type="inferred from homology"/>
<comment type="similarity">
    <text evidence="1">Belongs to the prokaryotic/mitochondrial release factor family.</text>
</comment>
<dbReference type="Pfam" id="PF00472">
    <property type="entry name" value="RF-1"/>
    <property type="match status" value="1"/>
</dbReference>
<organism evidence="4 5">
    <name type="scientific">Jiangella aurantiaca</name>
    <dbReference type="NCBI Taxonomy" id="2530373"/>
    <lineage>
        <taxon>Bacteria</taxon>
        <taxon>Bacillati</taxon>
        <taxon>Actinomycetota</taxon>
        <taxon>Actinomycetes</taxon>
        <taxon>Jiangellales</taxon>
        <taxon>Jiangellaceae</taxon>
        <taxon>Jiangella</taxon>
    </lineage>
</organism>
<feature type="region of interest" description="Disordered" evidence="2">
    <location>
        <begin position="208"/>
        <end position="252"/>
    </location>
</feature>
<feature type="compositionally biased region" description="Basic residues" evidence="2">
    <location>
        <begin position="240"/>
        <end position="252"/>
    </location>
</feature>